<protein>
    <recommendedName>
        <fullName evidence="6">Cilia- and flagella-associated protein 263</fullName>
    </recommendedName>
</protein>
<evidence type="ECO:0000313" key="9">
    <source>
        <dbReference type="EMBL" id="KAK6477239.1"/>
    </source>
</evidence>
<feature type="domain" description="CCDC113/CCDC96 coiled-coil" evidence="8">
    <location>
        <begin position="206"/>
        <end position="378"/>
    </location>
</feature>
<evidence type="ECO:0000256" key="3">
    <source>
        <dbReference type="ARBA" id="ARBA00023054"/>
    </source>
</evidence>
<comment type="caution">
    <text evidence="9">The sequence shown here is derived from an EMBL/GenBank/DDBJ whole genome shotgun (WGS) entry which is preliminary data.</text>
</comment>
<sequence length="407" mass="47555">MKYHVLLYLHLSDSVTSKFTLATMAEVDSDSQSEDRPPIYEFEDQQLLDLVEELSRSNAAIKAETEVFERYFSRIDPKDLLPQPLAEQPLLGLSAQEFSQFRGRRKSKSRSMTAERLVRLTVEQKCDVAQRELEEMRDALERQKEGSERVLSNYKATVEESEIRMCELKKASYEFDRDIGRSMFERKGVMMGAEKVIRYIEDKSRTKDTLIEKLRLKKAALKVQKRKLQMQLKQKEEMGEALHEVDFQQLKIENSQYLEKIDERNQDLLRLKLLAGNTLQVLNTYKKKLQNMTSESNNLTSELLSRKEMLMKIAAETIQVEEERSKAETVNKRLRGQLSDYRVPNVLEYVTGKASHSDLEQSVHIWERKVEISEMALKTHMQTWNKLKMANGKALDWPQLAILPQRQ</sequence>
<evidence type="ECO:0000259" key="8">
    <source>
        <dbReference type="Pfam" id="PF13870"/>
    </source>
</evidence>
<dbReference type="PANTHER" id="PTHR15654">
    <property type="entry name" value="COILED-COIL DOMAIN-CONTAINING PROTEIN 113-RELATED"/>
    <property type="match status" value="1"/>
</dbReference>
<dbReference type="Proteomes" id="UP001369086">
    <property type="component" value="Unassembled WGS sequence"/>
</dbReference>
<keyword evidence="4" id="KW-0966">Cell projection</keyword>
<comment type="subcellular location">
    <subcellularLocation>
        <location evidence="1">Cell projection</location>
        <location evidence="1">Cilium</location>
    </subcellularLocation>
</comment>
<organism evidence="9 10">
    <name type="scientific">Huso huso</name>
    <name type="common">Beluga</name>
    <name type="synonym">Acipenser huso</name>
    <dbReference type="NCBI Taxonomy" id="61971"/>
    <lineage>
        <taxon>Eukaryota</taxon>
        <taxon>Metazoa</taxon>
        <taxon>Chordata</taxon>
        <taxon>Craniata</taxon>
        <taxon>Vertebrata</taxon>
        <taxon>Euteleostomi</taxon>
        <taxon>Actinopterygii</taxon>
        <taxon>Chondrostei</taxon>
        <taxon>Acipenseriformes</taxon>
        <taxon>Acipenseridae</taxon>
        <taxon>Huso</taxon>
    </lineage>
</organism>
<name>A0ABR0YXP2_HUSHU</name>
<keyword evidence="10" id="KW-1185">Reference proteome</keyword>
<feature type="coiled-coil region" evidence="7">
    <location>
        <begin position="211"/>
        <end position="302"/>
    </location>
</feature>
<evidence type="ECO:0000256" key="5">
    <source>
        <dbReference type="ARBA" id="ARBA00044506"/>
    </source>
</evidence>
<evidence type="ECO:0000256" key="4">
    <source>
        <dbReference type="ARBA" id="ARBA00023273"/>
    </source>
</evidence>
<evidence type="ECO:0000256" key="1">
    <source>
        <dbReference type="ARBA" id="ARBA00004138"/>
    </source>
</evidence>
<accession>A0ABR0YXP2</accession>
<evidence type="ECO:0000256" key="2">
    <source>
        <dbReference type="ARBA" id="ARBA00022794"/>
    </source>
</evidence>
<evidence type="ECO:0000256" key="7">
    <source>
        <dbReference type="SAM" id="Coils"/>
    </source>
</evidence>
<reference evidence="9 10" key="1">
    <citation type="submission" date="2021-05" db="EMBL/GenBank/DDBJ databases">
        <authorList>
            <person name="Zahm M."/>
            <person name="Klopp C."/>
            <person name="Cabau C."/>
            <person name="Kuhl H."/>
            <person name="Suciu R."/>
            <person name="Ciorpac M."/>
            <person name="Holostenco D."/>
            <person name="Gessner J."/>
            <person name="Wuertz S."/>
            <person name="Hohne C."/>
            <person name="Stock M."/>
            <person name="Gislard M."/>
            <person name="Lluch J."/>
            <person name="Milhes M."/>
            <person name="Lampietro C."/>
            <person name="Lopez Roques C."/>
            <person name="Donnadieu C."/>
            <person name="Du K."/>
            <person name="Schartl M."/>
            <person name="Guiguen Y."/>
        </authorList>
    </citation>
    <scope>NUCLEOTIDE SEQUENCE [LARGE SCALE GENOMIC DNA]</scope>
    <source>
        <strain evidence="9">Hh-F2</strain>
        <tissue evidence="9">Blood</tissue>
    </source>
</reference>
<dbReference type="InterPro" id="IPR025254">
    <property type="entry name" value="CCDC113/CCDC96_CC"/>
</dbReference>
<keyword evidence="2" id="KW-0970">Cilium biogenesis/degradation</keyword>
<evidence type="ECO:0000256" key="6">
    <source>
        <dbReference type="ARBA" id="ARBA00044798"/>
    </source>
</evidence>
<gene>
    <name evidence="9" type="ORF">HHUSO_G22143</name>
</gene>
<evidence type="ECO:0000313" key="10">
    <source>
        <dbReference type="Proteomes" id="UP001369086"/>
    </source>
</evidence>
<dbReference type="Pfam" id="PF13870">
    <property type="entry name" value="CCDC113_CCDC96_CC"/>
    <property type="match status" value="1"/>
</dbReference>
<dbReference type="PANTHER" id="PTHR15654:SF2">
    <property type="entry name" value="COILED-COIL DOMAIN-CONTAINING PROTEIN 113"/>
    <property type="match status" value="1"/>
</dbReference>
<proteinExistence type="inferred from homology"/>
<feature type="coiled-coil region" evidence="7">
    <location>
        <begin position="119"/>
        <end position="157"/>
    </location>
</feature>
<comment type="similarity">
    <text evidence="5">Belongs to the CFAP263 family.</text>
</comment>
<keyword evidence="3 7" id="KW-0175">Coiled coil</keyword>
<dbReference type="InterPro" id="IPR051885">
    <property type="entry name" value="CC_CF"/>
</dbReference>
<dbReference type="EMBL" id="JAHFZB010000021">
    <property type="protein sequence ID" value="KAK6477239.1"/>
    <property type="molecule type" value="Genomic_DNA"/>
</dbReference>